<evidence type="ECO:0000313" key="2">
    <source>
        <dbReference type="Proteomes" id="UP001186974"/>
    </source>
</evidence>
<keyword evidence="2" id="KW-1185">Reference proteome</keyword>
<name>A0ACC3DTK4_9PEZI</name>
<feature type="non-terminal residue" evidence="1">
    <location>
        <position position="1"/>
    </location>
</feature>
<proteinExistence type="predicted"/>
<dbReference type="EMBL" id="JAWDJW010000811">
    <property type="protein sequence ID" value="KAK3079982.1"/>
    <property type="molecule type" value="Genomic_DNA"/>
</dbReference>
<accession>A0ACC3DTK4</accession>
<gene>
    <name evidence="1" type="ORF">LTS18_003445</name>
</gene>
<dbReference type="Proteomes" id="UP001186974">
    <property type="component" value="Unassembled WGS sequence"/>
</dbReference>
<comment type="caution">
    <text evidence="1">The sequence shown here is derived from an EMBL/GenBank/DDBJ whole genome shotgun (WGS) entry which is preliminary data.</text>
</comment>
<evidence type="ECO:0000313" key="1">
    <source>
        <dbReference type="EMBL" id="KAK3079982.1"/>
    </source>
</evidence>
<reference evidence="1" key="1">
    <citation type="submission" date="2024-09" db="EMBL/GenBank/DDBJ databases">
        <title>Black Yeasts Isolated from many extreme environments.</title>
        <authorList>
            <person name="Coleine C."/>
            <person name="Stajich J.E."/>
            <person name="Selbmann L."/>
        </authorList>
    </citation>
    <scope>NUCLEOTIDE SEQUENCE</scope>
    <source>
        <strain evidence="1">CCFEE 5737</strain>
    </source>
</reference>
<protein>
    <submittedName>
        <fullName evidence="1">Uncharacterized protein</fullName>
    </submittedName>
</protein>
<sequence>SKIAEGKIMRMFGCDNIEEFKLKLFCHRKFEPILETFVRGFIPSGYMETGGASTVFETRSTVYENGLISWTINLIENGIIGCKEHISEVTEIDDWRAFDFHLNFTYRTYTEFRSTASALASTSSRFLRYSFRPARNTALAKDLLATLNLSALEAEADLPDETNPPASSSRERLDRLKKLIFRVQDDGTIVCLKDGVKHTWPPSPPKETVSEAAGPGEHRATDAIPSKAESSERSTLDDAVEGNDSEIDDEDASLAADVPNHDANPLVTGPDNDAAERTTGRRRSSEMTVMEEDRLARDCARASQCDPEVCDFAK</sequence>
<organism evidence="1 2">
    <name type="scientific">Coniosporium uncinatum</name>
    <dbReference type="NCBI Taxonomy" id="93489"/>
    <lineage>
        <taxon>Eukaryota</taxon>
        <taxon>Fungi</taxon>
        <taxon>Dikarya</taxon>
        <taxon>Ascomycota</taxon>
        <taxon>Pezizomycotina</taxon>
        <taxon>Dothideomycetes</taxon>
        <taxon>Dothideomycetes incertae sedis</taxon>
        <taxon>Coniosporium</taxon>
    </lineage>
</organism>